<reference evidence="1 2" key="1">
    <citation type="submission" date="2023-02" db="EMBL/GenBank/DDBJ databases">
        <title>Streptococcus sp. Genome Sequencing and Assembly.</title>
        <authorList>
            <person name="Shore S.M."/>
            <person name="Nicholson T.L."/>
        </authorList>
    </citation>
    <scope>NUCLEOTIDE SEQUENCE [LARGE SCALE GENOMIC DNA]</scope>
    <source>
        <strain evidence="1 2">29896</strain>
    </source>
</reference>
<dbReference type="RefSeq" id="WP_261979772.1">
    <property type="nucleotide sequence ID" value="NZ_CP118733.1"/>
</dbReference>
<dbReference type="Proteomes" id="UP001304088">
    <property type="component" value="Chromosome"/>
</dbReference>
<name>A0AA96VDQ3_9STRE</name>
<dbReference type="KEGG" id="ssuv:PXH68_03795"/>
<accession>A0AA96VDQ3</accession>
<gene>
    <name evidence="1" type="ORF">PXH68_03795</name>
</gene>
<sequence>MDANQLEFVDRLLATNMTDEEIAPFLSVKEDEVAALRQEIV</sequence>
<evidence type="ECO:0000313" key="1">
    <source>
        <dbReference type="EMBL" id="WNY47842.1"/>
    </source>
</evidence>
<evidence type="ECO:0000313" key="2">
    <source>
        <dbReference type="Proteomes" id="UP001304088"/>
    </source>
</evidence>
<organism evidence="1 2">
    <name type="scientific">Streptococcus suivaginalis</name>
    <dbReference type="NCBI Taxonomy" id="3028082"/>
    <lineage>
        <taxon>Bacteria</taxon>
        <taxon>Bacillati</taxon>
        <taxon>Bacillota</taxon>
        <taxon>Bacilli</taxon>
        <taxon>Lactobacillales</taxon>
        <taxon>Streptococcaceae</taxon>
        <taxon>Streptococcus</taxon>
    </lineage>
</organism>
<protein>
    <submittedName>
        <fullName evidence="1">Uncharacterized protein</fullName>
    </submittedName>
</protein>
<dbReference type="AlphaFoldDB" id="A0AA96VDQ3"/>
<keyword evidence="2" id="KW-1185">Reference proteome</keyword>
<dbReference type="EMBL" id="CP118733">
    <property type="protein sequence ID" value="WNY47842.1"/>
    <property type="molecule type" value="Genomic_DNA"/>
</dbReference>
<proteinExistence type="predicted"/>